<evidence type="ECO:0000313" key="2">
    <source>
        <dbReference type="Proteomes" id="UP000035681"/>
    </source>
</evidence>
<dbReference type="Proteomes" id="UP000035681">
    <property type="component" value="Unplaced"/>
</dbReference>
<keyword evidence="2" id="KW-1185">Reference proteome</keyword>
<organism evidence="3">
    <name type="scientific">Strongyloides stercoralis</name>
    <name type="common">Threadworm</name>
    <dbReference type="NCBI Taxonomy" id="6248"/>
    <lineage>
        <taxon>Eukaryota</taxon>
        <taxon>Metazoa</taxon>
        <taxon>Ecdysozoa</taxon>
        <taxon>Nematoda</taxon>
        <taxon>Chromadorea</taxon>
        <taxon>Rhabditida</taxon>
        <taxon>Tylenchina</taxon>
        <taxon>Panagrolaimomorpha</taxon>
        <taxon>Strongyloidoidea</taxon>
        <taxon>Strongyloididae</taxon>
        <taxon>Strongyloides</taxon>
    </lineage>
</organism>
<accession>A0A0K0E4G7</accession>
<dbReference type="AlphaFoldDB" id="A0A0K0E4G7"/>
<dbReference type="WBParaSite" id="SSTP_0000438600.1">
    <property type="protein sequence ID" value="SSTP_0000438600.1"/>
    <property type="gene ID" value="SSTP_0000438600"/>
</dbReference>
<dbReference type="InterPro" id="IPR027267">
    <property type="entry name" value="AH/BAR_dom_sf"/>
</dbReference>
<dbReference type="SUPFAM" id="SSF50044">
    <property type="entry name" value="SH3-domain"/>
    <property type="match status" value="1"/>
</dbReference>
<feature type="region of interest" description="Disordered" evidence="1">
    <location>
        <begin position="338"/>
        <end position="391"/>
    </location>
</feature>
<evidence type="ECO:0000256" key="1">
    <source>
        <dbReference type="SAM" id="MobiDB-lite"/>
    </source>
</evidence>
<feature type="compositionally biased region" description="Basic and acidic residues" evidence="1">
    <location>
        <begin position="353"/>
        <end position="365"/>
    </location>
</feature>
<reference evidence="3" key="1">
    <citation type="submission" date="2015-08" db="UniProtKB">
        <authorList>
            <consortium name="WormBaseParasite"/>
        </authorList>
    </citation>
    <scope>IDENTIFICATION</scope>
</reference>
<protein>
    <submittedName>
        <fullName evidence="3 4">SH3 domain-containing protein</fullName>
    </submittedName>
</protein>
<evidence type="ECO:0000313" key="3">
    <source>
        <dbReference type="WBParaSite" id="SSTP_0000438600.1"/>
    </source>
</evidence>
<name>A0A0K0E4G7_STRER</name>
<dbReference type="WBParaSite" id="TCONS_00014842.p1">
    <property type="protein sequence ID" value="TCONS_00014842.p1"/>
    <property type="gene ID" value="XLOC_010055"/>
</dbReference>
<proteinExistence type="predicted"/>
<dbReference type="InterPro" id="IPR036028">
    <property type="entry name" value="SH3-like_dom_sf"/>
</dbReference>
<sequence length="487" mass="57076">MASHTKINNDPKYKIVKNIQQQLEEKFYPQLLSLTSAGEKWLKTIEDMSNATKGYISTLNEFSKTSPDNCEEAKISSNQTKEIVKNFDLVLKEYTESIECIKKFVTKLQKQSKREKSHIVTMKETFDQQVKKKNALLKKKKITNDEVQEFLNASLDDHKNIAKIRYEFIRRFNNEISNKQCEFYKNALQLVDPTYSNTRHNSFSKEDQVKLKTTNSKEEENLDKQLIAAAEEIHTIVQEEHHNNNNVINIQEINTTDSESTQSQVTPTLSKLHYDELPEMPYIRDSISIKTHSTNIEDFKTTPIVNEIEESQKTVHGYKDNILKQKEVVEEFEKKVKDSKEKDAPSVIPRIKTNKEKEKEKSDYHYHHHHHHHHDLSSNIQSQKEKHTKHFSKSYAEGDLYPDRIPIPAPDYNDQPIPIFKYNTWDYGNLVVAKVYYLPRSRAELGLETGKKYFFMKGGNRGWIFCRDLDTSRSGWCPSDFVDLYKR</sequence>
<evidence type="ECO:0000313" key="4">
    <source>
        <dbReference type="WBParaSite" id="TCONS_00014842.p1"/>
    </source>
</evidence>
<dbReference type="Gene3D" id="2.30.30.40">
    <property type="entry name" value="SH3 Domains"/>
    <property type="match status" value="1"/>
</dbReference>
<dbReference type="SUPFAM" id="SSF103657">
    <property type="entry name" value="BAR/IMD domain-like"/>
    <property type="match status" value="1"/>
</dbReference>